<organism evidence="2 3">
    <name type="scientific">Stachybotrys elegans</name>
    <dbReference type="NCBI Taxonomy" id="80388"/>
    <lineage>
        <taxon>Eukaryota</taxon>
        <taxon>Fungi</taxon>
        <taxon>Dikarya</taxon>
        <taxon>Ascomycota</taxon>
        <taxon>Pezizomycotina</taxon>
        <taxon>Sordariomycetes</taxon>
        <taxon>Hypocreomycetidae</taxon>
        <taxon>Hypocreales</taxon>
        <taxon>Stachybotryaceae</taxon>
        <taxon>Stachybotrys</taxon>
    </lineage>
</organism>
<feature type="compositionally biased region" description="Basic and acidic residues" evidence="1">
    <location>
        <begin position="253"/>
        <end position="264"/>
    </location>
</feature>
<feature type="compositionally biased region" description="Polar residues" evidence="1">
    <location>
        <begin position="454"/>
        <end position="465"/>
    </location>
</feature>
<feature type="region of interest" description="Disordered" evidence="1">
    <location>
        <begin position="793"/>
        <end position="816"/>
    </location>
</feature>
<feature type="compositionally biased region" description="Polar residues" evidence="1">
    <location>
        <begin position="382"/>
        <end position="394"/>
    </location>
</feature>
<feature type="compositionally biased region" description="Low complexity" evidence="1">
    <location>
        <begin position="210"/>
        <end position="221"/>
    </location>
</feature>
<feature type="compositionally biased region" description="Low complexity" evidence="1">
    <location>
        <begin position="235"/>
        <end position="251"/>
    </location>
</feature>
<dbReference type="OrthoDB" id="5244050at2759"/>
<feature type="compositionally biased region" description="Basic and acidic residues" evidence="1">
    <location>
        <begin position="304"/>
        <end position="324"/>
    </location>
</feature>
<feature type="region of interest" description="Disordered" evidence="1">
    <location>
        <begin position="710"/>
        <end position="759"/>
    </location>
</feature>
<feature type="compositionally biased region" description="Polar residues" evidence="1">
    <location>
        <begin position="364"/>
        <end position="375"/>
    </location>
</feature>
<name>A0A8K0SH74_9HYPO</name>
<feature type="region of interest" description="Disordered" evidence="1">
    <location>
        <begin position="277"/>
        <end position="472"/>
    </location>
</feature>
<feature type="region of interest" description="Disordered" evidence="1">
    <location>
        <begin position="210"/>
        <end position="264"/>
    </location>
</feature>
<feature type="compositionally biased region" description="Basic and acidic residues" evidence="1">
    <location>
        <begin position="72"/>
        <end position="85"/>
    </location>
</feature>
<feature type="region of interest" description="Disordered" evidence="1">
    <location>
        <begin position="1"/>
        <end position="89"/>
    </location>
</feature>
<feature type="compositionally biased region" description="Acidic residues" evidence="1">
    <location>
        <begin position="527"/>
        <end position="539"/>
    </location>
</feature>
<gene>
    <name evidence="2" type="ORF">B0I35DRAFT_411006</name>
</gene>
<dbReference type="EMBL" id="JAGPNK010000010">
    <property type="protein sequence ID" value="KAH7312248.1"/>
    <property type="molecule type" value="Genomic_DNA"/>
</dbReference>
<dbReference type="AlphaFoldDB" id="A0A8K0SH74"/>
<sequence length="839" mass="91530">MARFTFPVPGRKKQPPPQPLVPETMTKAHKILGTAAPLNIDSPRSWDDVSGISVDVSESTPPTSYDDDDDDARWHDKAKAPARDEWADESAIVPPRFKIDYTGDALDFSESSTALRNKPSSSTIKSWYDKSKMPLAISQQTSASAMAKGMPSKAHKMLDMDNAHTKIKAKRPPRLDFSSLVPSSTRHLLRSSQNHATDDFLLSPEYITKSPSALSSVSPASGRRLRKKSTKETLRTSSAEPTPSTTASSGSRRAKDGRFDELPDLYEHYEQMSFRQIMHESAEEEQHDVAPPAAPVPAAPIPAPERKIEEDRKSAHSKVSEKSDLILLQPRRYRDSKSLQHLAPPAAAPGLNIGYSPASDCAASISSGHTRTSKASAAGRSFQDSDLQETSVLMLSSDSEDDEYLDPPAKTPQSSRDRRGSGISESAHSLGQHSFASSRPSGNSEKRSSRSGKRTSFATSNTYLTIPNRRDSQLAFYESGTTTGSVMGLQLQQYSSAASVHSASSAHSAPAWQSRSDYGIREVPMESPEEGLDDEDLDGTCDSSSRHDSSAAGQPTPPLSPSSVDFYIRSARSSIDGPGSHNRFMAVTHQEQMLLAALRNKRQEMRDTRAEFRAYDAKHYSSASEATVTDAQMSFDFPLPPSFNDSAAKSVGMRSITPHRVLSIQANSPPQHTLGQDDEDGVVSPYPKYPSTWKAVFYKDFDLDTDDQAVQANGNEESPPGNKRISRAPSTKVQDPLRSQRQVRRVSSRSSIASNGAANNLEELSSSRSGYRHRTLAELESFMPMVAEDDYDTAEAGVPRPDSPISPSCFPAPPTMTSLHKKMARLSAVGPAPQAQAEW</sequence>
<feature type="compositionally biased region" description="Polar residues" evidence="1">
    <location>
        <begin position="423"/>
        <end position="443"/>
    </location>
</feature>
<feature type="compositionally biased region" description="Pro residues" evidence="1">
    <location>
        <begin position="292"/>
        <end position="303"/>
    </location>
</feature>
<evidence type="ECO:0000313" key="3">
    <source>
        <dbReference type="Proteomes" id="UP000813444"/>
    </source>
</evidence>
<protein>
    <submittedName>
        <fullName evidence="2">Uncharacterized protein</fullName>
    </submittedName>
</protein>
<evidence type="ECO:0000313" key="2">
    <source>
        <dbReference type="EMBL" id="KAH7312248.1"/>
    </source>
</evidence>
<dbReference type="Proteomes" id="UP000813444">
    <property type="component" value="Unassembled WGS sequence"/>
</dbReference>
<feature type="region of interest" description="Disordered" evidence="1">
    <location>
        <begin position="526"/>
        <end position="564"/>
    </location>
</feature>
<evidence type="ECO:0000256" key="1">
    <source>
        <dbReference type="SAM" id="MobiDB-lite"/>
    </source>
</evidence>
<accession>A0A8K0SH74</accession>
<feature type="region of interest" description="Disordered" evidence="1">
    <location>
        <begin position="161"/>
        <end position="180"/>
    </location>
</feature>
<comment type="caution">
    <text evidence="2">The sequence shown here is derived from an EMBL/GenBank/DDBJ whole genome shotgun (WGS) entry which is preliminary data.</text>
</comment>
<reference evidence="2" key="1">
    <citation type="journal article" date="2021" name="Nat. Commun.">
        <title>Genetic determinants of endophytism in the Arabidopsis root mycobiome.</title>
        <authorList>
            <person name="Mesny F."/>
            <person name="Miyauchi S."/>
            <person name="Thiergart T."/>
            <person name="Pickel B."/>
            <person name="Atanasova L."/>
            <person name="Karlsson M."/>
            <person name="Huettel B."/>
            <person name="Barry K.W."/>
            <person name="Haridas S."/>
            <person name="Chen C."/>
            <person name="Bauer D."/>
            <person name="Andreopoulos W."/>
            <person name="Pangilinan J."/>
            <person name="LaButti K."/>
            <person name="Riley R."/>
            <person name="Lipzen A."/>
            <person name="Clum A."/>
            <person name="Drula E."/>
            <person name="Henrissat B."/>
            <person name="Kohler A."/>
            <person name="Grigoriev I.V."/>
            <person name="Martin F.M."/>
            <person name="Hacquard S."/>
        </authorList>
    </citation>
    <scope>NUCLEOTIDE SEQUENCE</scope>
    <source>
        <strain evidence="2">MPI-CAGE-CH-0235</strain>
    </source>
</reference>
<proteinExistence type="predicted"/>
<keyword evidence="3" id="KW-1185">Reference proteome</keyword>